<dbReference type="Proteomes" id="UP000244093">
    <property type="component" value="Unassembled WGS sequence"/>
</dbReference>
<evidence type="ECO:0000313" key="3">
    <source>
        <dbReference type="EMBL" id="PUA32244.1"/>
    </source>
</evidence>
<dbReference type="InterPro" id="IPR015421">
    <property type="entry name" value="PyrdxlP-dep_Trfase_major"/>
</dbReference>
<dbReference type="PROSITE" id="PS00105">
    <property type="entry name" value="AA_TRANSFER_CLASS_1"/>
    <property type="match status" value="1"/>
</dbReference>
<dbReference type="PANTHER" id="PTHR43510">
    <property type="entry name" value="AMINOTRANSFERASE FUNCTION, HYPOTHETICAL (EUROFUNG)"/>
    <property type="match status" value="1"/>
</dbReference>
<keyword evidence="1" id="KW-0808">Transferase</keyword>
<dbReference type="PANTHER" id="PTHR43510:SF1">
    <property type="entry name" value="AMINOTRANSFERASE FUNCTION, HYPOTHETICAL (EUROFUNG)"/>
    <property type="match status" value="1"/>
</dbReference>
<proteinExistence type="inferred from homology"/>
<dbReference type="GO" id="GO:0008483">
    <property type="term" value="F:transaminase activity"/>
    <property type="evidence" value="ECO:0007669"/>
    <property type="project" value="UniProtKB-KW"/>
</dbReference>
<dbReference type="SUPFAM" id="SSF53383">
    <property type="entry name" value="PLP-dependent transferases"/>
    <property type="match status" value="1"/>
</dbReference>
<gene>
    <name evidence="3" type="ORF">B7O98_06135</name>
</gene>
<sequence length="386" mass="43484">MHDILFREVLKNLPTFCLERWQSLHETKAEVLLSESGVHPLSISELEELGVDLKEISKLELSYGWTKGSPKLREHISSLYSNVIDEENIIVTNGSAEANLLSVLSLVSNGDVVIVDMPNYMQVYGLLKWVGARIIPVWRKPPKWDLPLEEFLNFIKDRSPKAIFVTDPNNPTGNHADKKVLSELAEEAVKNNITLVFDEVYWGLELDDPKASIIEVAGPYNVVSVSGLSKVYGLPGLRIGWVAGPKDLIDKAWRVKDYTSIAPSIISDYIASRVLEPEAVKKLKGRAKNIVSENINIARGILVDYKDVLEPYWPSAGAFLWARIPWSNDTLNVAQHLFKNHSILINPGECFELPGFVRIGIGQKPYYFKENFIKLMEALRAVHRTL</sequence>
<dbReference type="Gene3D" id="3.90.1150.10">
    <property type="entry name" value="Aspartate Aminotransferase, domain 1"/>
    <property type="match status" value="1"/>
</dbReference>
<dbReference type="InterPro" id="IPR004838">
    <property type="entry name" value="NHTrfase_class1_PyrdxlP-BS"/>
</dbReference>
<protein>
    <recommendedName>
        <fullName evidence="1">Aminotransferase</fullName>
        <ecNumber evidence="1">2.6.1.-</ecNumber>
    </recommendedName>
</protein>
<feature type="domain" description="Aminotransferase class I/classII large" evidence="2">
    <location>
        <begin position="61"/>
        <end position="361"/>
    </location>
</feature>
<dbReference type="CDD" id="cd00609">
    <property type="entry name" value="AAT_like"/>
    <property type="match status" value="1"/>
</dbReference>
<reference evidence="3 4" key="1">
    <citation type="journal article" date="2018" name="Syst. Appl. Microbiol.">
        <title>A new symbiotic nanoarchaeote (Candidatus Nanoclepta minutus) and its host (Zestosphaera tikiterensis gen. nov., sp. nov.) from a New Zealand hot spring.</title>
        <authorList>
            <person name="St John E."/>
            <person name="Liu Y."/>
            <person name="Podar M."/>
            <person name="Stott M.B."/>
            <person name="Meneghin J."/>
            <person name="Chen Z."/>
            <person name="Lagutin K."/>
            <person name="Mitchell K."/>
            <person name="Reysenbach A.L."/>
        </authorList>
    </citation>
    <scope>NUCLEOTIDE SEQUENCE [LARGE SCALE GENOMIC DNA]</scope>
    <source>
        <strain evidence="3">NZ3</strain>
    </source>
</reference>
<accession>A0A2R7Y3Z9</accession>
<keyword evidence="1" id="KW-0032">Aminotransferase</keyword>
<comment type="cofactor">
    <cofactor evidence="1">
        <name>pyridoxal 5'-phosphate</name>
        <dbReference type="ChEBI" id="CHEBI:597326"/>
    </cofactor>
</comment>
<dbReference type="AlphaFoldDB" id="A0A2R7Y3Z9"/>
<evidence type="ECO:0000259" key="2">
    <source>
        <dbReference type="Pfam" id="PF00155"/>
    </source>
</evidence>
<evidence type="ECO:0000256" key="1">
    <source>
        <dbReference type="RuleBase" id="RU000481"/>
    </source>
</evidence>
<dbReference type="InterPro" id="IPR015424">
    <property type="entry name" value="PyrdxlP-dep_Trfase"/>
</dbReference>
<dbReference type="EC" id="2.6.1.-" evidence="1"/>
<dbReference type="InterPro" id="IPR004839">
    <property type="entry name" value="Aminotransferase_I/II_large"/>
</dbReference>
<comment type="caution">
    <text evidence="3">The sequence shown here is derived from an EMBL/GenBank/DDBJ whole genome shotgun (WGS) entry which is preliminary data.</text>
</comment>
<comment type="similarity">
    <text evidence="1">Belongs to the class-I pyridoxal-phosphate-dependent aminotransferase family.</text>
</comment>
<dbReference type="Gene3D" id="3.40.640.10">
    <property type="entry name" value="Type I PLP-dependent aspartate aminotransferase-like (Major domain)"/>
    <property type="match status" value="1"/>
</dbReference>
<dbReference type="GO" id="GO:0030170">
    <property type="term" value="F:pyridoxal phosphate binding"/>
    <property type="evidence" value="ECO:0007669"/>
    <property type="project" value="InterPro"/>
</dbReference>
<organism evidence="3 4">
    <name type="scientific">Zestosphaera tikiterensis</name>
    <dbReference type="NCBI Taxonomy" id="1973259"/>
    <lineage>
        <taxon>Archaea</taxon>
        <taxon>Thermoproteota</taxon>
        <taxon>Thermoprotei</taxon>
        <taxon>Desulfurococcales</taxon>
        <taxon>Desulfurococcaceae</taxon>
        <taxon>Zestosphaera</taxon>
    </lineage>
</organism>
<dbReference type="InterPro" id="IPR015422">
    <property type="entry name" value="PyrdxlP-dep_Trfase_small"/>
</dbReference>
<dbReference type="Pfam" id="PF00155">
    <property type="entry name" value="Aminotran_1_2"/>
    <property type="match status" value="1"/>
</dbReference>
<evidence type="ECO:0000313" key="4">
    <source>
        <dbReference type="Proteomes" id="UP000244093"/>
    </source>
</evidence>
<dbReference type="EMBL" id="NBVN01000004">
    <property type="protein sequence ID" value="PUA32244.1"/>
    <property type="molecule type" value="Genomic_DNA"/>
</dbReference>
<name>A0A2R7Y3Z9_9CREN</name>